<evidence type="ECO:0000259" key="2">
    <source>
        <dbReference type="Pfam" id="PF07969"/>
    </source>
</evidence>
<evidence type="ECO:0000256" key="1">
    <source>
        <dbReference type="SAM" id="SignalP"/>
    </source>
</evidence>
<dbReference type="InterPro" id="IPR013108">
    <property type="entry name" value="Amidohydro_3"/>
</dbReference>
<proteinExistence type="predicted"/>
<dbReference type="PANTHER" id="PTHR22642:SF2">
    <property type="entry name" value="PROTEIN LONG AFTER FAR-RED 3"/>
    <property type="match status" value="1"/>
</dbReference>
<gene>
    <name evidence="3" type="ORF">IPV69_11405</name>
</gene>
<dbReference type="GO" id="GO:0016810">
    <property type="term" value="F:hydrolase activity, acting on carbon-nitrogen (but not peptide) bonds"/>
    <property type="evidence" value="ECO:0007669"/>
    <property type="project" value="InterPro"/>
</dbReference>
<sequence length="653" mass="69841">MPFIKASTLLKASRILAILLFLGCSNQAPAAVVADAIYTGGPIITMNDASPRVQAVAVKDGKIIAAGSLADVEKLKGAATAAIDLKGRTMLPGFIDGHGHAFTTGIQAASANLLPAPDGQGNSVADLQRLLRAYAQSESAKKFNLILGFGYDDAQLAEKRHPTRHDLDAVSKDLPILIVHQSAHLGVMNTRALELAGLTADTKDPQGGVVRREDDGKSPNGVLEETAFMGAAMSIFPKLNPDQIAQLAVMGQDLYISHGYTTAQEGRATGPAHGSFVQLAQAGRMKIDVVSYMDMIFTDEPPEMKSPWHSRKYNGRYRIGGIKLNLDGSIQGKTGYLTQPYVKPPPAAATNYRGYETLPDQVIAAKVDKAFANGWQILAHCNGDAAIDQYISAVRDATAKHGPADRRNVVIHAQAARPDQLDSMKDLGLMPSFFGMHCFYWGDWHRDETLGPVRAERISPAQSALRRGIIFTQHHDSPVAQPSAIRILSSVVTRRTRSGDILGADERIGVNDALKSLTIWGAYQHFEENEKGSIEVGKVADFVVLSGDPFAIDKEKLGELKVLQTIKAGVSLYTADAAASLPPAQWPAVPPSLTPPPTELLRTATDSNPAATIPAQSGQVARTLLPATQSHACGGCAMSHLMLEGRRVVSAAR</sequence>
<name>A0A7M2X2C6_9BACT</name>
<dbReference type="CDD" id="cd01300">
    <property type="entry name" value="YtcJ_like"/>
    <property type="match status" value="1"/>
</dbReference>
<keyword evidence="1" id="KW-0732">Signal</keyword>
<dbReference type="Gene3D" id="3.20.20.140">
    <property type="entry name" value="Metal-dependent hydrolases"/>
    <property type="match status" value="1"/>
</dbReference>
<dbReference type="Proteomes" id="UP000593765">
    <property type="component" value="Chromosome"/>
</dbReference>
<keyword evidence="4" id="KW-1185">Reference proteome</keyword>
<protein>
    <submittedName>
        <fullName evidence="3">Amidohydrolase</fullName>
    </submittedName>
</protein>
<organism evidence="3 4">
    <name type="scientific">Humisphaera borealis</name>
    <dbReference type="NCBI Taxonomy" id="2807512"/>
    <lineage>
        <taxon>Bacteria</taxon>
        <taxon>Pseudomonadati</taxon>
        <taxon>Planctomycetota</taxon>
        <taxon>Phycisphaerae</taxon>
        <taxon>Tepidisphaerales</taxon>
        <taxon>Tepidisphaeraceae</taxon>
        <taxon>Humisphaera</taxon>
    </lineage>
</organism>
<dbReference type="Gene3D" id="3.10.310.70">
    <property type="match status" value="1"/>
</dbReference>
<dbReference type="Pfam" id="PF07969">
    <property type="entry name" value="Amidohydro_3"/>
    <property type="match status" value="1"/>
</dbReference>
<dbReference type="AlphaFoldDB" id="A0A7M2X2C6"/>
<dbReference type="SUPFAM" id="SSF51338">
    <property type="entry name" value="Composite domain of metallo-dependent hydrolases"/>
    <property type="match status" value="1"/>
</dbReference>
<dbReference type="InterPro" id="IPR011059">
    <property type="entry name" value="Metal-dep_hydrolase_composite"/>
</dbReference>
<dbReference type="Gene3D" id="2.30.40.10">
    <property type="entry name" value="Urease, subunit C, domain 1"/>
    <property type="match status" value="1"/>
</dbReference>
<reference evidence="3 4" key="1">
    <citation type="submission" date="2020-10" db="EMBL/GenBank/DDBJ databases">
        <title>Wide distribution of Phycisphaera-like planctomycetes from WD2101 soil group in peatlands and genome analysis of the first cultivated representative.</title>
        <authorList>
            <person name="Dedysh S.N."/>
            <person name="Beletsky A.V."/>
            <person name="Ivanova A."/>
            <person name="Kulichevskaya I.S."/>
            <person name="Suzina N.E."/>
            <person name="Philippov D.A."/>
            <person name="Rakitin A.L."/>
            <person name="Mardanov A.V."/>
            <person name="Ravin N.V."/>
        </authorList>
    </citation>
    <scope>NUCLEOTIDE SEQUENCE [LARGE SCALE GENOMIC DNA]</scope>
    <source>
        <strain evidence="3 4">M1803</strain>
    </source>
</reference>
<dbReference type="RefSeq" id="WP_206295236.1">
    <property type="nucleotide sequence ID" value="NZ_CP063458.1"/>
</dbReference>
<feature type="chain" id="PRO_5034196867" evidence="1">
    <location>
        <begin position="31"/>
        <end position="653"/>
    </location>
</feature>
<dbReference type="InterPro" id="IPR032466">
    <property type="entry name" value="Metal_Hydrolase"/>
</dbReference>
<dbReference type="InterPro" id="IPR033932">
    <property type="entry name" value="YtcJ-like"/>
</dbReference>
<feature type="domain" description="Amidohydrolase 3" evidence="2">
    <location>
        <begin position="82"/>
        <end position="573"/>
    </location>
</feature>
<dbReference type="KEGG" id="hbs:IPV69_11405"/>
<evidence type="ECO:0000313" key="4">
    <source>
        <dbReference type="Proteomes" id="UP000593765"/>
    </source>
</evidence>
<feature type="signal peptide" evidence="1">
    <location>
        <begin position="1"/>
        <end position="30"/>
    </location>
</feature>
<evidence type="ECO:0000313" key="3">
    <source>
        <dbReference type="EMBL" id="QOV91917.1"/>
    </source>
</evidence>
<dbReference type="SUPFAM" id="SSF51556">
    <property type="entry name" value="Metallo-dependent hydrolases"/>
    <property type="match status" value="1"/>
</dbReference>
<accession>A0A7M2X2C6</accession>
<dbReference type="EMBL" id="CP063458">
    <property type="protein sequence ID" value="QOV91917.1"/>
    <property type="molecule type" value="Genomic_DNA"/>
</dbReference>
<dbReference type="PANTHER" id="PTHR22642">
    <property type="entry name" value="IMIDAZOLONEPROPIONASE"/>
    <property type="match status" value="1"/>
</dbReference>